<dbReference type="Pfam" id="PF04024">
    <property type="entry name" value="PspC"/>
    <property type="match status" value="1"/>
</dbReference>
<dbReference type="InterPro" id="IPR007168">
    <property type="entry name" value="Phageshock_PspC_N"/>
</dbReference>
<sequence>MARYNYRYSMDRREKKVAGVCSTFGEVFNIDPTFIRIGFVAAAILVSWKLALIAYVGAGIYMHIQRNKATRGYERSQLSDYDRMENVARVRPTVHALRTQLDETDRRLMAIDDHINSTNDELAREIEALREEK</sequence>
<accession>A0ABX6T8B1</accession>
<dbReference type="RefSeq" id="WP_187709040.1">
    <property type="nucleotide sequence ID" value="NZ_CP060782.1"/>
</dbReference>
<dbReference type="EMBL" id="CP060782">
    <property type="protein sequence ID" value="QNP46087.1"/>
    <property type="molecule type" value="Genomic_DNA"/>
</dbReference>
<evidence type="ECO:0000259" key="2">
    <source>
        <dbReference type="Pfam" id="PF04024"/>
    </source>
</evidence>
<keyword evidence="1" id="KW-0472">Membrane</keyword>
<keyword evidence="1" id="KW-1133">Transmembrane helix</keyword>
<keyword evidence="1" id="KW-0812">Transmembrane</keyword>
<feature type="transmembrane region" description="Helical" evidence="1">
    <location>
        <begin position="39"/>
        <end position="61"/>
    </location>
</feature>
<protein>
    <submittedName>
        <fullName evidence="3">PspC domain-containing protein</fullName>
    </submittedName>
</protein>
<organism evidence="3 4">
    <name type="scientific">Sphingomonas sediminicola</name>
    <dbReference type="NCBI Taxonomy" id="386874"/>
    <lineage>
        <taxon>Bacteria</taxon>
        <taxon>Pseudomonadati</taxon>
        <taxon>Pseudomonadota</taxon>
        <taxon>Alphaproteobacteria</taxon>
        <taxon>Sphingomonadales</taxon>
        <taxon>Sphingomonadaceae</taxon>
        <taxon>Sphingomonas</taxon>
    </lineage>
</organism>
<reference evidence="3 4" key="1">
    <citation type="submission" date="2020-08" db="EMBL/GenBank/DDBJ databases">
        <title>Genome sequence of Sphingomonas sediminicola KACC 15039T.</title>
        <authorList>
            <person name="Hyun D.-W."/>
            <person name="Bae J.-W."/>
        </authorList>
    </citation>
    <scope>NUCLEOTIDE SEQUENCE [LARGE SCALE GENOMIC DNA]</scope>
    <source>
        <strain evidence="3 4">KACC 15039</strain>
    </source>
</reference>
<keyword evidence="4" id="KW-1185">Reference proteome</keyword>
<name>A0ABX6T8B1_9SPHN</name>
<evidence type="ECO:0000256" key="1">
    <source>
        <dbReference type="SAM" id="Phobius"/>
    </source>
</evidence>
<proteinExistence type="predicted"/>
<dbReference type="Proteomes" id="UP000516105">
    <property type="component" value="Chromosome"/>
</dbReference>
<evidence type="ECO:0000313" key="4">
    <source>
        <dbReference type="Proteomes" id="UP000516105"/>
    </source>
</evidence>
<feature type="domain" description="Phage shock protein PspC N-terminal" evidence="2">
    <location>
        <begin position="10"/>
        <end position="62"/>
    </location>
</feature>
<gene>
    <name evidence="3" type="ORF">H9L14_02110</name>
</gene>
<evidence type="ECO:0000313" key="3">
    <source>
        <dbReference type="EMBL" id="QNP46087.1"/>
    </source>
</evidence>